<dbReference type="Gene3D" id="3.40.50.2300">
    <property type="match status" value="1"/>
</dbReference>
<dbReference type="SUPFAM" id="SSF55874">
    <property type="entry name" value="ATPase domain of HSP90 chaperone/DNA topoisomerase II/histidine kinase"/>
    <property type="match status" value="1"/>
</dbReference>
<dbReference type="PANTHER" id="PTHR43047">
    <property type="entry name" value="TWO-COMPONENT HISTIDINE PROTEIN KINASE"/>
    <property type="match status" value="1"/>
</dbReference>
<evidence type="ECO:0000313" key="12">
    <source>
        <dbReference type="Proteomes" id="UP001057520"/>
    </source>
</evidence>
<evidence type="ECO:0000256" key="1">
    <source>
        <dbReference type="ARBA" id="ARBA00000085"/>
    </source>
</evidence>
<protein>
    <recommendedName>
        <fullName evidence="2">histidine kinase</fullName>
        <ecNumber evidence="2">2.7.13.3</ecNumber>
    </recommendedName>
</protein>
<dbReference type="CDD" id="cd16922">
    <property type="entry name" value="HATPase_EvgS-ArcB-TorS-like"/>
    <property type="match status" value="1"/>
</dbReference>
<dbReference type="InterPro" id="IPR035965">
    <property type="entry name" value="PAS-like_dom_sf"/>
</dbReference>
<proteinExistence type="predicted"/>
<comment type="catalytic activity">
    <reaction evidence="1">
        <text>ATP + protein L-histidine = ADP + protein N-phospho-L-histidine.</text>
        <dbReference type="EC" id="2.7.13.3"/>
    </reaction>
</comment>
<evidence type="ECO:0000256" key="3">
    <source>
        <dbReference type="ARBA" id="ARBA00022553"/>
    </source>
</evidence>
<dbReference type="SMART" id="SM00086">
    <property type="entry name" value="PAC"/>
    <property type="match status" value="1"/>
</dbReference>
<dbReference type="SMART" id="SM00388">
    <property type="entry name" value="HisKA"/>
    <property type="match status" value="1"/>
</dbReference>
<accession>A0ABY4ZRA8</accession>
<dbReference type="Pfam" id="PF00512">
    <property type="entry name" value="HisKA"/>
    <property type="match status" value="1"/>
</dbReference>
<dbReference type="InterPro" id="IPR005467">
    <property type="entry name" value="His_kinase_dom"/>
</dbReference>
<dbReference type="Pfam" id="PF00072">
    <property type="entry name" value="Response_reg"/>
    <property type="match status" value="1"/>
</dbReference>
<dbReference type="CDD" id="cd17546">
    <property type="entry name" value="REC_hyHK_CKI1_RcsC-like"/>
    <property type="match status" value="1"/>
</dbReference>
<dbReference type="Pfam" id="PF02518">
    <property type="entry name" value="HATPase_c"/>
    <property type="match status" value="1"/>
</dbReference>
<feature type="domain" description="Response regulatory" evidence="8">
    <location>
        <begin position="389"/>
        <end position="505"/>
    </location>
</feature>
<dbReference type="PROSITE" id="PS50112">
    <property type="entry name" value="PAS"/>
    <property type="match status" value="1"/>
</dbReference>
<gene>
    <name evidence="11" type="ORF">MZV50_22400</name>
</gene>
<dbReference type="PROSITE" id="PS50109">
    <property type="entry name" value="HIS_KIN"/>
    <property type="match status" value="1"/>
</dbReference>
<dbReference type="EMBL" id="CP096040">
    <property type="protein sequence ID" value="USQ95268.1"/>
    <property type="molecule type" value="Genomic_DNA"/>
</dbReference>
<dbReference type="SMART" id="SM00387">
    <property type="entry name" value="HATPase_c"/>
    <property type="match status" value="1"/>
</dbReference>
<keyword evidence="4" id="KW-0808">Transferase</keyword>
<evidence type="ECO:0000313" key="11">
    <source>
        <dbReference type="EMBL" id="USQ95268.1"/>
    </source>
</evidence>
<keyword evidence="12" id="KW-1185">Reference proteome</keyword>
<evidence type="ECO:0000259" key="7">
    <source>
        <dbReference type="PROSITE" id="PS50109"/>
    </source>
</evidence>
<name>A0ABY4ZRA8_9CAUL</name>
<evidence type="ECO:0000256" key="6">
    <source>
        <dbReference type="PROSITE-ProRule" id="PRU00169"/>
    </source>
</evidence>
<dbReference type="Proteomes" id="UP001057520">
    <property type="component" value="Chromosome"/>
</dbReference>
<dbReference type="InterPro" id="IPR001789">
    <property type="entry name" value="Sig_transdc_resp-reg_receiver"/>
</dbReference>
<organism evidence="11 12">
    <name type="scientific">Caulobacter segnis</name>
    <dbReference type="NCBI Taxonomy" id="88688"/>
    <lineage>
        <taxon>Bacteria</taxon>
        <taxon>Pseudomonadati</taxon>
        <taxon>Pseudomonadota</taxon>
        <taxon>Alphaproteobacteria</taxon>
        <taxon>Caulobacterales</taxon>
        <taxon>Caulobacteraceae</taxon>
        <taxon>Caulobacter</taxon>
    </lineage>
</organism>
<evidence type="ECO:0000259" key="8">
    <source>
        <dbReference type="PROSITE" id="PS50110"/>
    </source>
</evidence>
<dbReference type="PRINTS" id="PR00344">
    <property type="entry name" value="BCTRLSENSOR"/>
</dbReference>
<dbReference type="Gene3D" id="3.30.565.10">
    <property type="entry name" value="Histidine kinase-like ATPase, C-terminal domain"/>
    <property type="match status" value="1"/>
</dbReference>
<dbReference type="InterPro" id="IPR000700">
    <property type="entry name" value="PAS-assoc_C"/>
</dbReference>
<feature type="domain" description="PAS" evidence="9">
    <location>
        <begin position="25"/>
        <end position="54"/>
    </location>
</feature>
<keyword evidence="11" id="KW-0547">Nucleotide-binding</keyword>
<dbReference type="InterPro" id="IPR003661">
    <property type="entry name" value="HisK_dim/P_dom"/>
</dbReference>
<dbReference type="NCBIfam" id="TIGR00229">
    <property type="entry name" value="sensory_box"/>
    <property type="match status" value="1"/>
</dbReference>
<evidence type="ECO:0000256" key="4">
    <source>
        <dbReference type="ARBA" id="ARBA00022679"/>
    </source>
</evidence>
<feature type="domain" description="PAC" evidence="10">
    <location>
        <begin position="81"/>
        <end position="135"/>
    </location>
</feature>
<dbReference type="Pfam" id="PF13426">
    <property type="entry name" value="PAS_9"/>
    <property type="match status" value="1"/>
</dbReference>
<feature type="modified residue" description="4-aspartylphosphate" evidence="6">
    <location>
        <position position="438"/>
    </location>
</feature>
<feature type="domain" description="Histidine kinase" evidence="7">
    <location>
        <begin position="153"/>
        <end position="368"/>
    </location>
</feature>
<dbReference type="Gene3D" id="3.30.450.20">
    <property type="entry name" value="PAS domain"/>
    <property type="match status" value="1"/>
</dbReference>
<keyword evidence="11" id="KW-0067">ATP-binding</keyword>
<dbReference type="GO" id="GO:0005524">
    <property type="term" value="F:ATP binding"/>
    <property type="evidence" value="ECO:0007669"/>
    <property type="project" value="UniProtKB-KW"/>
</dbReference>
<dbReference type="SUPFAM" id="SSF47384">
    <property type="entry name" value="Homodimeric domain of signal transducing histidine kinase"/>
    <property type="match status" value="1"/>
</dbReference>
<dbReference type="InterPro" id="IPR001610">
    <property type="entry name" value="PAC"/>
</dbReference>
<dbReference type="CDD" id="cd00130">
    <property type="entry name" value="PAS"/>
    <property type="match status" value="1"/>
</dbReference>
<dbReference type="PROSITE" id="PS50110">
    <property type="entry name" value="RESPONSE_REGULATORY"/>
    <property type="match status" value="1"/>
</dbReference>
<dbReference type="EC" id="2.7.13.3" evidence="2"/>
<dbReference type="CDD" id="cd00082">
    <property type="entry name" value="HisKA"/>
    <property type="match status" value="1"/>
</dbReference>
<evidence type="ECO:0000256" key="2">
    <source>
        <dbReference type="ARBA" id="ARBA00012438"/>
    </source>
</evidence>
<dbReference type="InterPro" id="IPR003594">
    <property type="entry name" value="HATPase_dom"/>
</dbReference>
<evidence type="ECO:0000259" key="9">
    <source>
        <dbReference type="PROSITE" id="PS50112"/>
    </source>
</evidence>
<dbReference type="InterPro" id="IPR000014">
    <property type="entry name" value="PAS"/>
</dbReference>
<dbReference type="SUPFAM" id="SSF52172">
    <property type="entry name" value="CheY-like"/>
    <property type="match status" value="1"/>
</dbReference>
<dbReference type="SMART" id="SM00448">
    <property type="entry name" value="REC"/>
    <property type="match status" value="1"/>
</dbReference>
<dbReference type="Gene3D" id="1.10.287.130">
    <property type="match status" value="1"/>
</dbReference>
<dbReference type="InterPro" id="IPR011006">
    <property type="entry name" value="CheY-like_superfamily"/>
</dbReference>
<dbReference type="SUPFAM" id="SSF55785">
    <property type="entry name" value="PYP-like sensor domain (PAS domain)"/>
    <property type="match status" value="1"/>
</dbReference>
<reference evidence="11 12" key="1">
    <citation type="submission" date="2022-04" db="EMBL/GenBank/DDBJ databases">
        <title>Genome sequence of soybean root-associated Caulobacter segnis RL271.</title>
        <authorList>
            <person name="Longley R."/>
            <person name="Bonito G."/>
            <person name="Trigodet F."/>
            <person name="Crosson S."/>
            <person name="Fiebig A."/>
        </authorList>
    </citation>
    <scope>NUCLEOTIDE SEQUENCE [LARGE SCALE GENOMIC DNA]</scope>
    <source>
        <strain evidence="11 12">RL271</strain>
    </source>
</reference>
<dbReference type="InterPro" id="IPR036097">
    <property type="entry name" value="HisK_dim/P_sf"/>
</dbReference>
<evidence type="ECO:0000256" key="5">
    <source>
        <dbReference type="ARBA" id="ARBA00022777"/>
    </source>
</evidence>
<keyword evidence="3 6" id="KW-0597">Phosphoprotein</keyword>
<dbReference type="InterPro" id="IPR004358">
    <property type="entry name" value="Sig_transdc_His_kin-like_C"/>
</dbReference>
<evidence type="ECO:0000259" key="10">
    <source>
        <dbReference type="PROSITE" id="PS50113"/>
    </source>
</evidence>
<dbReference type="PROSITE" id="PS50113">
    <property type="entry name" value="PAC"/>
    <property type="match status" value="1"/>
</dbReference>
<dbReference type="InterPro" id="IPR036890">
    <property type="entry name" value="HATPase_C_sf"/>
</dbReference>
<sequence>MGTHAKSSPLEDAFVASALDQAAIVAATDVSGTIVHCNELFCRISGFSQDELIGANHRILNSGCHERAFFVGMYRTIARGETWTGTLCNRRKDGELYWVDTTIVPQVGSDGVVLGYLAIRFEVTEHMKALEALAEARQRAEAAAHTKGRFLANMSHELRTPLTGIVGMAHVLAKTTLNDEQRSCIAAIVDASDSLQALVNDVLDLAQHEAGGTRLEPTAVNLSHLLHSVAALLRTRASEKGLVLAVEEVDLPAFALIDGLRVRQVITNLLANAIKFTAQGSVTLSARWETNALSCEVSDTGGGFAAEEKSRLFKPFEQGVESLNRTFGGTGLGLAISSDLIAAMGGHIDAESILGRGSRFFFSVPAPLAQAPEAAAPAPGPEHDAERLSVLVAEDNATIQLLLKRILDAAQCDVTLTANGIEAVGAAEAGAFDLCLLDLRMPKMDGIAALQAIRALPNGADLPVFAVSADVLDGRETVETMGDFDGFLPKPLRPDLIMRLVSDVRARKLQFGVDDVKGPRAF</sequence>
<keyword evidence="5" id="KW-0418">Kinase</keyword>